<gene>
    <name evidence="2" type="ORF">J2S41_004202</name>
</gene>
<evidence type="ECO:0008006" key="4">
    <source>
        <dbReference type="Google" id="ProtNLM"/>
    </source>
</evidence>
<dbReference type="AlphaFoldDB" id="A0AAE4CBY6"/>
<dbReference type="Proteomes" id="UP001183643">
    <property type="component" value="Unassembled WGS sequence"/>
</dbReference>
<evidence type="ECO:0000313" key="3">
    <source>
        <dbReference type="Proteomes" id="UP001183643"/>
    </source>
</evidence>
<dbReference type="EMBL" id="JAVDYB010000001">
    <property type="protein sequence ID" value="MDR7277424.1"/>
    <property type="molecule type" value="Genomic_DNA"/>
</dbReference>
<comment type="caution">
    <text evidence="2">The sequence shown here is derived from an EMBL/GenBank/DDBJ whole genome shotgun (WGS) entry which is preliminary data.</text>
</comment>
<name>A0AAE4CBY6_9ACTN</name>
<accession>A0AAE4CBY6</accession>
<proteinExistence type="predicted"/>
<reference evidence="2" key="1">
    <citation type="submission" date="2023-07" db="EMBL/GenBank/DDBJ databases">
        <title>Sequencing the genomes of 1000 actinobacteria strains.</title>
        <authorList>
            <person name="Klenk H.-P."/>
        </authorList>
    </citation>
    <scope>NUCLEOTIDE SEQUENCE</scope>
    <source>
        <strain evidence="2">DSM 44707</strain>
    </source>
</reference>
<feature type="transmembrane region" description="Helical" evidence="1">
    <location>
        <begin position="96"/>
        <end position="118"/>
    </location>
</feature>
<keyword evidence="3" id="KW-1185">Reference proteome</keyword>
<sequence>MRHPSEGILRRLADEPSAITDADRAHVADCPLCRDDLATVRDEAALIGAALRTGAVPDVDAGWRRLSTAFAAPMTAAEAVRAETGRTRRALRRGPLVAVAAVVAVLTGATAAVATDWLRVFHTEEIAPITVSQADLLALPDLSAYGDVEVTEEPHVREVADAAAAREATGLAVPRVDALPRGVGGDPAYQVGDRTTVIFTFEAGEAGGPTPPPGLDGSRFRLTAGPGVAAVWAEDRGVPSLIVGRAVAPVAYADSGVDFATARDYLLSLSGLPEDVAGQLRRFTGDGTTLPLHVMDEKLTSAPADVNGVPATVITSRDGVLAAAVWVENGVVTAVAGSLSADEVLTVARGLR</sequence>
<evidence type="ECO:0000256" key="1">
    <source>
        <dbReference type="SAM" id="Phobius"/>
    </source>
</evidence>
<organism evidence="2 3">
    <name type="scientific">Catenuloplanes atrovinosus</name>
    <dbReference type="NCBI Taxonomy" id="137266"/>
    <lineage>
        <taxon>Bacteria</taxon>
        <taxon>Bacillati</taxon>
        <taxon>Actinomycetota</taxon>
        <taxon>Actinomycetes</taxon>
        <taxon>Micromonosporales</taxon>
        <taxon>Micromonosporaceae</taxon>
        <taxon>Catenuloplanes</taxon>
    </lineage>
</organism>
<keyword evidence="1" id="KW-0812">Transmembrane</keyword>
<keyword evidence="1" id="KW-1133">Transmembrane helix</keyword>
<dbReference type="RefSeq" id="WP_310369714.1">
    <property type="nucleotide sequence ID" value="NZ_JAVDYB010000001.1"/>
</dbReference>
<evidence type="ECO:0000313" key="2">
    <source>
        <dbReference type="EMBL" id="MDR7277424.1"/>
    </source>
</evidence>
<protein>
    <recommendedName>
        <fullName evidence="4">DUF4367 domain-containing protein</fullName>
    </recommendedName>
</protein>
<keyword evidence="1" id="KW-0472">Membrane</keyword>